<dbReference type="EMBL" id="JAAGMQ010000413">
    <property type="protein sequence ID" value="NEC34394.1"/>
    <property type="molecule type" value="Genomic_DNA"/>
</dbReference>
<reference evidence="1 2" key="1">
    <citation type="submission" date="2020-01" db="EMBL/GenBank/DDBJ databases">
        <title>Insect and environment-associated Actinomycetes.</title>
        <authorList>
            <person name="Currrie C."/>
            <person name="Chevrette M."/>
            <person name="Carlson C."/>
            <person name="Stubbendieck R."/>
            <person name="Wendt-Pienkowski E."/>
        </authorList>
    </citation>
    <scope>NUCLEOTIDE SEQUENCE [LARGE SCALE GENOMIC DNA]</scope>
    <source>
        <strain evidence="1 2">SID7739</strain>
    </source>
</reference>
<name>A0A6G3TCP0_9ACTN</name>
<dbReference type="SUPFAM" id="SSF102462">
    <property type="entry name" value="Peptidyl-tRNA hydrolase II"/>
    <property type="match status" value="1"/>
</dbReference>
<dbReference type="Proteomes" id="UP000475666">
    <property type="component" value="Unassembled WGS sequence"/>
</dbReference>
<dbReference type="InterPro" id="IPR018988">
    <property type="entry name" value="DUF2000"/>
</dbReference>
<evidence type="ECO:0000313" key="1">
    <source>
        <dbReference type="EMBL" id="NEC34394.1"/>
    </source>
</evidence>
<dbReference type="Pfam" id="PF09391">
    <property type="entry name" value="DUF2000"/>
    <property type="match status" value="1"/>
</dbReference>
<organism evidence="1 2">
    <name type="scientific">Streptomyces rubrogriseus</name>
    <dbReference type="NCBI Taxonomy" id="194673"/>
    <lineage>
        <taxon>Bacteria</taxon>
        <taxon>Bacillati</taxon>
        <taxon>Actinomycetota</taxon>
        <taxon>Actinomycetes</taxon>
        <taxon>Kitasatosporales</taxon>
        <taxon>Streptomycetaceae</taxon>
        <taxon>Streptomyces</taxon>
        <taxon>Streptomyces violaceoruber group</taxon>
    </lineage>
</organism>
<accession>A0A6G3TCP0</accession>
<comment type="caution">
    <text evidence="1">The sequence shown here is derived from an EMBL/GenBank/DDBJ whole genome shotgun (WGS) entry which is preliminary data.</text>
</comment>
<sequence>MSTHEAAPETPEAPETETPVRFDTKIAVLLREDLETWQRLNVTAFLVSSLGKQFPEVIGEPYEDADAVGYLPMFRQPVLVFEGTKETLTTAHARVLSRALPRALFTSDLFTTGNDRDNRAAVRAVATADLDLVGLAVYGPKNAVDKVLKGARMHP</sequence>
<dbReference type="InterPro" id="IPR023476">
    <property type="entry name" value="Pep_tRNA_hydro_II_dom_sf"/>
</dbReference>
<gene>
    <name evidence="1" type="ORF">G3I66_14575</name>
</gene>
<protein>
    <submittedName>
        <fullName evidence="1">DUF2000 domain-containing protein</fullName>
    </submittedName>
</protein>
<evidence type="ECO:0000313" key="2">
    <source>
        <dbReference type="Proteomes" id="UP000475666"/>
    </source>
</evidence>
<dbReference type="RefSeq" id="WP_164274411.1">
    <property type="nucleotide sequence ID" value="NZ_JAAGMQ010000413.1"/>
</dbReference>
<dbReference type="AlphaFoldDB" id="A0A6G3TCP0"/>
<proteinExistence type="predicted"/>
<dbReference type="Gene3D" id="3.40.1490.10">
    <property type="entry name" value="Bit1"/>
    <property type="match status" value="1"/>
</dbReference>